<keyword evidence="8" id="KW-1185">Reference proteome</keyword>
<dbReference type="PANTHER" id="PTHR31885">
    <property type="entry name" value="GH04784P"/>
    <property type="match status" value="1"/>
</dbReference>
<dbReference type="PANTHER" id="PTHR31885:SF6">
    <property type="entry name" value="GH04784P"/>
    <property type="match status" value="1"/>
</dbReference>
<name>A0A7K1TZ36_9BACT</name>
<dbReference type="GO" id="GO:0016787">
    <property type="term" value="F:hydrolase activity"/>
    <property type="evidence" value="ECO:0007669"/>
    <property type="project" value="TreeGrafter"/>
</dbReference>
<protein>
    <recommendedName>
        <fullName evidence="9">Lysoplasmalogenase</fullName>
    </recommendedName>
</protein>
<feature type="transmembrane region" description="Helical" evidence="6">
    <location>
        <begin position="171"/>
        <end position="190"/>
    </location>
</feature>
<feature type="transmembrane region" description="Helical" evidence="6">
    <location>
        <begin position="115"/>
        <end position="135"/>
    </location>
</feature>
<keyword evidence="5 6" id="KW-0472">Membrane</keyword>
<evidence type="ECO:0000256" key="6">
    <source>
        <dbReference type="SAM" id="Phobius"/>
    </source>
</evidence>
<comment type="caution">
    <text evidence="7">The sequence shown here is derived from an EMBL/GenBank/DDBJ whole genome shotgun (WGS) entry which is preliminary data.</text>
</comment>
<comment type="subcellular location">
    <subcellularLocation>
        <location evidence="1">Membrane</location>
        <topology evidence="1">Multi-pass membrane protein</topology>
    </subcellularLocation>
</comment>
<gene>
    <name evidence="7" type="ORF">GO493_03565</name>
</gene>
<reference evidence="7 8" key="1">
    <citation type="submission" date="2019-12" db="EMBL/GenBank/DDBJ databases">
        <title>Chitinophaga sp. strain ysch24 (GDMCC 1.1355), whole genome shotgun sequence.</title>
        <authorList>
            <person name="Zhang X."/>
        </authorList>
    </citation>
    <scope>NUCLEOTIDE SEQUENCE [LARGE SCALE GENOMIC DNA]</scope>
    <source>
        <strain evidence="8">ysch24</strain>
    </source>
</reference>
<keyword evidence="4 6" id="KW-1133">Transmembrane helix</keyword>
<evidence type="ECO:0000256" key="1">
    <source>
        <dbReference type="ARBA" id="ARBA00004141"/>
    </source>
</evidence>
<comment type="similarity">
    <text evidence="2">Belongs to the TMEM86 family.</text>
</comment>
<feature type="transmembrane region" description="Helical" evidence="6">
    <location>
        <begin position="202"/>
        <end position="223"/>
    </location>
</feature>
<accession>A0A7K1TZ36</accession>
<feature type="transmembrane region" description="Helical" evidence="6">
    <location>
        <begin position="141"/>
        <end position="159"/>
    </location>
</feature>
<dbReference type="RefSeq" id="WP_157304723.1">
    <property type="nucleotide sequence ID" value="NZ_WRXN01000001.1"/>
</dbReference>
<keyword evidence="3 6" id="KW-0812">Transmembrane</keyword>
<proteinExistence type="inferred from homology"/>
<evidence type="ECO:0000256" key="2">
    <source>
        <dbReference type="ARBA" id="ARBA00007375"/>
    </source>
</evidence>
<dbReference type="AlphaFoldDB" id="A0A7K1TZ36"/>
<dbReference type="InterPro" id="IPR012506">
    <property type="entry name" value="TMEM86B-like"/>
</dbReference>
<evidence type="ECO:0000256" key="5">
    <source>
        <dbReference type="ARBA" id="ARBA00023136"/>
    </source>
</evidence>
<feature type="transmembrane region" description="Helical" evidence="6">
    <location>
        <begin position="30"/>
        <end position="46"/>
    </location>
</feature>
<evidence type="ECO:0000256" key="4">
    <source>
        <dbReference type="ARBA" id="ARBA00022989"/>
    </source>
</evidence>
<sequence length="235" mass="26183">MRNGSIYILFYAVTLAVYIFSITAHQPIPGYISKLFLSLILAIYFYNGTSGVPAVFRILPLSALFFAGLGDMCLLFAAQERTLFTMALGIFILSLLSYSGFFLKIRYSNYPLPKCQWAFIIISEAAIVAFIYLMLPYLGSMAVPVILFTIAISLALQCVRHAFRLEEQPQGWYALAGALLYVVSSAFIAIQYFYHPIPGGEIYIISTYGLAQLGLIQGGLLYLRMRMAPANNELD</sequence>
<evidence type="ECO:0008006" key="9">
    <source>
        <dbReference type="Google" id="ProtNLM"/>
    </source>
</evidence>
<feature type="transmembrane region" description="Helical" evidence="6">
    <location>
        <begin position="58"/>
        <end position="77"/>
    </location>
</feature>
<evidence type="ECO:0000313" key="8">
    <source>
        <dbReference type="Proteomes" id="UP000461730"/>
    </source>
</evidence>
<evidence type="ECO:0000313" key="7">
    <source>
        <dbReference type="EMBL" id="MVT07326.1"/>
    </source>
</evidence>
<dbReference type="Pfam" id="PF07947">
    <property type="entry name" value="YhhN"/>
    <property type="match status" value="1"/>
</dbReference>
<feature type="transmembrane region" description="Helical" evidence="6">
    <location>
        <begin position="7"/>
        <end position="24"/>
    </location>
</feature>
<dbReference type="EMBL" id="WRXN01000001">
    <property type="protein sequence ID" value="MVT07326.1"/>
    <property type="molecule type" value="Genomic_DNA"/>
</dbReference>
<dbReference type="GO" id="GO:0016020">
    <property type="term" value="C:membrane"/>
    <property type="evidence" value="ECO:0007669"/>
    <property type="project" value="UniProtKB-SubCell"/>
</dbReference>
<dbReference type="Proteomes" id="UP000461730">
    <property type="component" value="Unassembled WGS sequence"/>
</dbReference>
<evidence type="ECO:0000256" key="3">
    <source>
        <dbReference type="ARBA" id="ARBA00022692"/>
    </source>
</evidence>
<feature type="transmembrane region" description="Helical" evidence="6">
    <location>
        <begin position="83"/>
        <end position="103"/>
    </location>
</feature>
<organism evidence="7 8">
    <name type="scientific">Chitinophaga tropicalis</name>
    <dbReference type="NCBI Taxonomy" id="2683588"/>
    <lineage>
        <taxon>Bacteria</taxon>
        <taxon>Pseudomonadati</taxon>
        <taxon>Bacteroidota</taxon>
        <taxon>Chitinophagia</taxon>
        <taxon>Chitinophagales</taxon>
        <taxon>Chitinophagaceae</taxon>
        <taxon>Chitinophaga</taxon>
    </lineage>
</organism>